<dbReference type="KEGG" id="wna:KA717_29665"/>
<reference evidence="3" key="1">
    <citation type="submission" date="2021-04" db="EMBL/GenBank/DDBJ databases">
        <title>Genome sequence of Woronichinia naegeliana from Washington state freshwater lake bloom.</title>
        <authorList>
            <person name="Dreher T.W."/>
        </authorList>
    </citation>
    <scope>NUCLEOTIDE SEQUENCE</scope>
    <source>
        <strain evidence="3">WA131</strain>
    </source>
</reference>
<evidence type="ECO:0000256" key="1">
    <source>
        <dbReference type="SAM" id="MobiDB-lite"/>
    </source>
</evidence>
<sequence>MKLISARIRNFKSLEDVTLNFRDLTIIVGANATGKSNCLEALRRFGQIVKAGSPPPSEWLQGIVRNSSSQALTLEIITKADNQDINYQVSISTNDEKVIFSRELLQIGEITVINVHENQGKVYDEDDEDGKNPQDYKSKQGNLALKTAGDYGSKPLTSQLSEFMRTWQFYDFEPRVMRGKRRSFSLILKETQEEIPSLDIDGEYLEQVLLYWKLKHSDKFQEINQELYRCLGISLEVSGNEELRVKEVDGQKIKLSGLSDGTLRIIGYYVLLHQDDLPPLIGIEEPERNLHPAILSSVASILQKLSQRTQIIITTHSSQLLDCFSSDEINSDISVLLLSKKDASGTQVFRLDELSKKREDLAEWMRDFGVGSAVYHSNLLQELLEPQYA</sequence>
<feature type="domain" description="ATPase AAA-type core" evidence="2">
    <location>
        <begin position="24"/>
        <end position="322"/>
    </location>
</feature>
<dbReference type="Pfam" id="PF13304">
    <property type="entry name" value="AAA_21"/>
    <property type="match status" value="1"/>
</dbReference>
<dbReference type="GO" id="GO:0005524">
    <property type="term" value="F:ATP binding"/>
    <property type="evidence" value="ECO:0007669"/>
    <property type="project" value="InterPro"/>
</dbReference>
<dbReference type="GO" id="GO:0016887">
    <property type="term" value="F:ATP hydrolysis activity"/>
    <property type="evidence" value="ECO:0007669"/>
    <property type="project" value="InterPro"/>
</dbReference>
<dbReference type="PANTHER" id="PTHR40396">
    <property type="entry name" value="ATPASE-LIKE PROTEIN"/>
    <property type="match status" value="1"/>
</dbReference>
<name>A0A977KTV9_9CYAN</name>
<evidence type="ECO:0000259" key="2">
    <source>
        <dbReference type="Pfam" id="PF13304"/>
    </source>
</evidence>
<dbReference type="InterPro" id="IPR003959">
    <property type="entry name" value="ATPase_AAA_core"/>
</dbReference>
<dbReference type="PANTHER" id="PTHR40396:SF1">
    <property type="entry name" value="ATPASE AAA-TYPE CORE DOMAIN-CONTAINING PROTEIN"/>
    <property type="match status" value="1"/>
</dbReference>
<dbReference type="InterPro" id="IPR027417">
    <property type="entry name" value="P-loop_NTPase"/>
</dbReference>
<protein>
    <submittedName>
        <fullName evidence="3">AAA family ATPase</fullName>
    </submittedName>
</protein>
<dbReference type="SUPFAM" id="SSF52540">
    <property type="entry name" value="P-loop containing nucleoside triphosphate hydrolases"/>
    <property type="match status" value="1"/>
</dbReference>
<dbReference type="InterPro" id="IPR014555">
    <property type="entry name" value="RecF-like"/>
</dbReference>
<accession>A0A977KTV9</accession>
<dbReference type="Gene3D" id="3.40.50.300">
    <property type="entry name" value="P-loop containing nucleotide triphosphate hydrolases"/>
    <property type="match status" value="1"/>
</dbReference>
<feature type="region of interest" description="Disordered" evidence="1">
    <location>
        <begin position="121"/>
        <end position="142"/>
    </location>
</feature>
<proteinExistence type="predicted"/>
<dbReference type="PIRSF" id="PIRSF029347">
    <property type="entry name" value="RecF"/>
    <property type="match status" value="1"/>
</dbReference>
<dbReference type="Proteomes" id="UP001065613">
    <property type="component" value="Chromosome"/>
</dbReference>
<dbReference type="EMBL" id="CP073041">
    <property type="protein sequence ID" value="UXE59837.1"/>
    <property type="molecule type" value="Genomic_DNA"/>
</dbReference>
<dbReference type="AlphaFoldDB" id="A0A977KTV9"/>
<gene>
    <name evidence="3" type="ORF">KA717_29665</name>
</gene>
<organism evidence="3">
    <name type="scientific">Woronichinia naegeliana WA131</name>
    <dbReference type="NCBI Taxonomy" id="2824559"/>
    <lineage>
        <taxon>Bacteria</taxon>
        <taxon>Bacillati</taxon>
        <taxon>Cyanobacteriota</taxon>
        <taxon>Cyanophyceae</taxon>
        <taxon>Synechococcales</taxon>
        <taxon>Coelosphaeriaceae</taxon>
        <taxon>Woronichinia</taxon>
    </lineage>
</organism>
<evidence type="ECO:0000313" key="3">
    <source>
        <dbReference type="EMBL" id="UXE59837.1"/>
    </source>
</evidence>